<organism evidence="2 3">
    <name type="scientific">Parvibaculum sedimenti</name>
    <dbReference type="NCBI Taxonomy" id="2608632"/>
    <lineage>
        <taxon>Bacteria</taxon>
        <taxon>Pseudomonadati</taxon>
        <taxon>Pseudomonadota</taxon>
        <taxon>Alphaproteobacteria</taxon>
        <taxon>Hyphomicrobiales</taxon>
        <taxon>Parvibaculaceae</taxon>
        <taxon>Parvibaculum</taxon>
    </lineage>
</organism>
<dbReference type="InterPro" id="IPR051706">
    <property type="entry name" value="Glycosyltransferase_domain"/>
</dbReference>
<dbReference type="AlphaFoldDB" id="A0A6N6VLC7"/>
<reference evidence="2 3" key="1">
    <citation type="submission" date="2019-09" db="EMBL/GenBank/DDBJ databases">
        <title>Parvibaculum sedimenti sp. nov., isolated from sediment.</title>
        <authorList>
            <person name="Wang Y."/>
        </authorList>
    </citation>
    <scope>NUCLEOTIDE SEQUENCE [LARGE SCALE GENOMIC DNA]</scope>
    <source>
        <strain evidence="2 3">HXT-9</strain>
    </source>
</reference>
<dbReference type="PANTHER" id="PTHR32385">
    <property type="entry name" value="MANNOSYL PHOSPHORYLINOSITOL CERAMIDE SYNTHASE"/>
    <property type="match status" value="1"/>
</dbReference>
<dbReference type="RefSeq" id="WP_152214850.1">
    <property type="nucleotide sequence ID" value="NZ_JBAQYD010000191.1"/>
</dbReference>
<dbReference type="PANTHER" id="PTHR32385:SF23">
    <property type="entry name" value="NUCLEOTIDE-DIPHOSPHO-SUGAR TRANSFERASE"/>
    <property type="match status" value="1"/>
</dbReference>
<dbReference type="Pfam" id="PF03452">
    <property type="entry name" value="Anp1"/>
    <property type="match status" value="1"/>
</dbReference>
<dbReference type="GO" id="GO:0016020">
    <property type="term" value="C:membrane"/>
    <property type="evidence" value="ECO:0007669"/>
    <property type="project" value="GOC"/>
</dbReference>
<keyword evidence="1 2" id="KW-0808">Transferase</keyword>
<dbReference type="Proteomes" id="UP000468901">
    <property type="component" value="Unassembled WGS sequence"/>
</dbReference>
<comment type="caution">
    <text evidence="2">The sequence shown here is derived from an EMBL/GenBank/DDBJ whole genome shotgun (WGS) entry which is preliminary data.</text>
</comment>
<accession>A0A6N6VLC7</accession>
<sequence>MIPRIIHQTWKTDIIPEQFRAWCRTWTEINPGWERQVWSDRRLLEFVAAQYPDFLEIYCSLPSGVMRADVGRYMLLHHFGGLYADIDTECLGTLDALAAERRVVLSLEPSTHWHPIASQRGLPYLVFNGIMASPAGHPFWLHVLELMRKNSHARNVIDATGPCLLTAAQLSFPEPSRICVAPSSLFNGRDRHGNEPDGDKGTERIARHYWAGSWLKKSRKRSAANMLKREFRRLRHLMTRGEFLDPVRARASVDQAAVAASPSTGENLAILIPLRDAAEHIEPCLAQISRLDIPAERIKLVFCEGDSVDESWERLNALVAPMRSKYRDVILLRKTVGTRFVHAERWKNAVQRERRSGIAKVRNHLIDCGIDASDDWVLWIDADVWKYPSDIVSKLKATGARIAAPHCVKHHGGPSFDQNTFITVNADRDHAYYRDLNDGLYMPPANRGRRLFLDDLRHSEVVPLDSVGGTMLLVDAALHRGGLRFPEAPYEYLIETEGFGRLARDLGIRIAGLPNVEVLHVPW</sequence>
<dbReference type="Gene3D" id="3.90.550.20">
    <property type="match status" value="1"/>
</dbReference>
<keyword evidence="3" id="KW-1185">Reference proteome</keyword>
<dbReference type="GO" id="GO:0000030">
    <property type="term" value="F:mannosyltransferase activity"/>
    <property type="evidence" value="ECO:0007669"/>
    <property type="project" value="TreeGrafter"/>
</dbReference>
<dbReference type="InterPro" id="IPR007577">
    <property type="entry name" value="GlycoTrfase_DXD_sugar-bd_CS"/>
</dbReference>
<dbReference type="InterPro" id="IPR029044">
    <property type="entry name" value="Nucleotide-diphossugar_trans"/>
</dbReference>
<dbReference type="Gene3D" id="3.90.550.10">
    <property type="entry name" value="Spore Coat Polysaccharide Biosynthesis Protein SpsA, Chain A"/>
    <property type="match status" value="1"/>
</dbReference>
<dbReference type="Pfam" id="PF04488">
    <property type="entry name" value="Gly_transf_sug"/>
    <property type="match status" value="1"/>
</dbReference>
<dbReference type="GO" id="GO:0051999">
    <property type="term" value="P:mannosyl-inositol phosphorylceramide biosynthetic process"/>
    <property type="evidence" value="ECO:0007669"/>
    <property type="project" value="TreeGrafter"/>
</dbReference>
<evidence type="ECO:0000256" key="1">
    <source>
        <dbReference type="ARBA" id="ARBA00022679"/>
    </source>
</evidence>
<evidence type="ECO:0000313" key="3">
    <source>
        <dbReference type="Proteomes" id="UP000468901"/>
    </source>
</evidence>
<proteinExistence type="predicted"/>
<dbReference type="SUPFAM" id="SSF53448">
    <property type="entry name" value="Nucleotide-diphospho-sugar transferases"/>
    <property type="match status" value="2"/>
</dbReference>
<gene>
    <name evidence="2" type="ORF">F2P47_03835</name>
</gene>
<evidence type="ECO:0000313" key="2">
    <source>
        <dbReference type="EMBL" id="KAB7741547.1"/>
    </source>
</evidence>
<name>A0A6N6VLC7_9HYPH</name>
<protein>
    <submittedName>
        <fullName evidence="2">Glycosyl transferase</fullName>
    </submittedName>
</protein>
<dbReference type="EMBL" id="WESC01000003">
    <property type="protein sequence ID" value="KAB7741547.1"/>
    <property type="molecule type" value="Genomic_DNA"/>
</dbReference>